<organism evidence="2 3">
    <name type="scientific">Choanephora cucurbitarum</name>
    <dbReference type="NCBI Taxonomy" id="101091"/>
    <lineage>
        <taxon>Eukaryota</taxon>
        <taxon>Fungi</taxon>
        <taxon>Fungi incertae sedis</taxon>
        <taxon>Mucoromycota</taxon>
        <taxon>Mucoromycotina</taxon>
        <taxon>Mucoromycetes</taxon>
        <taxon>Mucorales</taxon>
        <taxon>Mucorineae</taxon>
        <taxon>Choanephoraceae</taxon>
        <taxon>Choanephoroideae</taxon>
        <taxon>Choanephora</taxon>
    </lineage>
</organism>
<keyword evidence="3" id="KW-1185">Reference proteome</keyword>
<keyword evidence="1" id="KW-0812">Transmembrane</keyword>
<dbReference type="OrthoDB" id="2202643at2759"/>
<reference evidence="2 3" key="1">
    <citation type="submission" date="2016-03" db="EMBL/GenBank/DDBJ databases">
        <title>Choanephora cucurbitarum.</title>
        <authorList>
            <person name="Min B."/>
            <person name="Park H."/>
            <person name="Park J.-H."/>
            <person name="Shin H.-D."/>
            <person name="Choi I.-G."/>
        </authorList>
    </citation>
    <scope>NUCLEOTIDE SEQUENCE [LARGE SCALE GENOMIC DNA]</scope>
    <source>
        <strain evidence="2 3">KUS-F28377</strain>
    </source>
</reference>
<name>A0A1C7NG49_9FUNG</name>
<gene>
    <name evidence="2" type="ORF">A0J61_03931</name>
</gene>
<keyword evidence="1" id="KW-0472">Membrane</keyword>
<evidence type="ECO:0000313" key="3">
    <source>
        <dbReference type="Proteomes" id="UP000093000"/>
    </source>
</evidence>
<comment type="caution">
    <text evidence="2">The sequence shown here is derived from an EMBL/GenBank/DDBJ whole genome shotgun (WGS) entry which is preliminary data.</text>
</comment>
<evidence type="ECO:0000256" key="1">
    <source>
        <dbReference type="SAM" id="Phobius"/>
    </source>
</evidence>
<keyword evidence="1" id="KW-1133">Transmembrane helix</keyword>
<feature type="transmembrane region" description="Helical" evidence="1">
    <location>
        <begin position="25"/>
        <end position="44"/>
    </location>
</feature>
<accession>A0A1C7NG49</accession>
<sequence length="268" mass="30004">MKLDEKYTVEEQIIRQKTRKRRCKLFLRLLSSIGLLALFMHLAYPAITKQDEAQITTFATTSSNANPRIILHTGFPPIENISGISIQSGKAAAIAFSPNPENFKEMSMGRSLHLTAGESWWDRLFPNRHVHLVNVQIPVASSLTKNHIQGKLSVCASKSSNHAQVPDLNKCVETASVNNNLDDDESQDDMFGVLEWIPDEAVVLKKSKLYWLVVQSEDNQPFNWIYSDAVGGANQYGTAYETEIGWRLKLEGEPVPSAIIMVADHPKN</sequence>
<evidence type="ECO:0000313" key="2">
    <source>
        <dbReference type="EMBL" id="OBZ88015.1"/>
    </source>
</evidence>
<dbReference type="AlphaFoldDB" id="A0A1C7NG49"/>
<dbReference type="EMBL" id="LUGH01000181">
    <property type="protein sequence ID" value="OBZ88015.1"/>
    <property type="molecule type" value="Genomic_DNA"/>
</dbReference>
<dbReference type="Proteomes" id="UP000093000">
    <property type="component" value="Unassembled WGS sequence"/>
</dbReference>
<proteinExistence type="predicted"/>
<dbReference type="InParanoid" id="A0A1C7NG49"/>
<protein>
    <submittedName>
        <fullName evidence="2">Uncharacterized protein</fullName>
    </submittedName>
</protein>